<keyword evidence="2" id="KW-1185">Reference proteome</keyword>
<comment type="caution">
    <text evidence="1">The sequence shown here is derived from an EMBL/GenBank/DDBJ whole genome shotgun (WGS) entry which is preliminary data.</text>
</comment>
<sequence length="130" mass="14987">MLEMDQQGIGSDDELLLEIQGCVKQCKPKWVFCPCPKGGQGLIEDSLFIVRKHKIFWVVQLCNTGAIAFREVSPQFMEIFSEVIVGATRIFVEFDRCHRINEWITIQDKDCCLDKIPKNVCKDNFCHADF</sequence>
<protein>
    <submittedName>
        <fullName evidence="1">Uncharacterized protein</fullName>
    </submittedName>
</protein>
<accession>A0A4Z0QX41</accession>
<proteinExistence type="predicted"/>
<gene>
    <name evidence="1" type="ORF">E4K67_28125</name>
</gene>
<dbReference type="RefSeq" id="WP_135552840.1">
    <property type="nucleotide sequence ID" value="NZ_SPQQ01000025.1"/>
</dbReference>
<reference evidence="1 2" key="1">
    <citation type="submission" date="2019-03" db="EMBL/GenBank/DDBJ databases">
        <title>Draft Genome Sequence of Desulfosporosinus fructosivorans Strain 63.6F, Isolated from Marine Sediment in the Baltic Sea.</title>
        <authorList>
            <person name="Hausmann B."/>
            <person name="Vandieken V."/>
            <person name="Pjevac P."/>
            <person name="Schreck K."/>
            <person name="Herbold C.W."/>
            <person name="Loy A."/>
        </authorList>
    </citation>
    <scope>NUCLEOTIDE SEQUENCE [LARGE SCALE GENOMIC DNA]</scope>
    <source>
        <strain evidence="1 2">63.6F</strain>
    </source>
</reference>
<dbReference type="Proteomes" id="UP000298460">
    <property type="component" value="Unassembled WGS sequence"/>
</dbReference>
<dbReference type="OrthoDB" id="1798496at2"/>
<dbReference type="AlphaFoldDB" id="A0A4Z0QX41"/>
<evidence type="ECO:0000313" key="1">
    <source>
        <dbReference type="EMBL" id="TGE34879.1"/>
    </source>
</evidence>
<organism evidence="1 2">
    <name type="scientific">Desulfosporosinus fructosivorans</name>
    <dbReference type="NCBI Taxonomy" id="2018669"/>
    <lineage>
        <taxon>Bacteria</taxon>
        <taxon>Bacillati</taxon>
        <taxon>Bacillota</taxon>
        <taxon>Clostridia</taxon>
        <taxon>Eubacteriales</taxon>
        <taxon>Desulfitobacteriaceae</taxon>
        <taxon>Desulfosporosinus</taxon>
    </lineage>
</organism>
<dbReference type="EMBL" id="SPQQ01000025">
    <property type="protein sequence ID" value="TGE34879.1"/>
    <property type="molecule type" value="Genomic_DNA"/>
</dbReference>
<evidence type="ECO:0000313" key="2">
    <source>
        <dbReference type="Proteomes" id="UP000298460"/>
    </source>
</evidence>
<name>A0A4Z0QX41_9FIRM</name>